<dbReference type="InterPro" id="IPR036412">
    <property type="entry name" value="HAD-like_sf"/>
</dbReference>
<dbReference type="AlphaFoldDB" id="A0A1T2XJL9"/>
<dbReference type="RefSeq" id="WP_078497353.1">
    <property type="nucleotide sequence ID" value="NZ_MSZX01000002.1"/>
</dbReference>
<organism evidence="1 2">
    <name type="scientific">Paenibacillus selenitireducens</name>
    <dbReference type="NCBI Taxonomy" id="1324314"/>
    <lineage>
        <taxon>Bacteria</taxon>
        <taxon>Bacillati</taxon>
        <taxon>Bacillota</taxon>
        <taxon>Bacilli</taxon>
        <taxon>Bacillales</taxon>
        <taxon>Paenibacillaceae</taxon>
        <taxon>Paenibacillus</taxon>
    </lineage>
</organism>
<dbReference type="Pfam" id="PF08282">
    <property type="entry name" value="Hydrolase_3"/>
    <property type="match status" value="1"/>
</dbReference>
<dbReference type="GO" id="GO:0005829">
    <property type="term" value="C:cytosol"/>
    <property type="evidence" value="ECO:0007669"/>
    <property type="project" value="TreeGrafter"/>
</dbReference>
<dbReference type="InterPro" id="IPR006379">
    <property type="entry name" value="HAD-SF_hydro_IIB"/>
</dbReference>
<proteinExistence type="predicted"/>
<dbReference type="OrthoDB" id="9781413at2"/>
<protein>
    <submittedName>
        <fullName evidence="1">Phosphoglycolate phosphatase</fullName>
    </submittedName>
</protein>
<dbReference type="SUPFAM" id="SSF56784">
    <property type="entry name" value="HAD-like"/>
    <property type="match status" value="1"/>
</dbReference>
<dbReference type="PROSITE" id="PS01228">
    <property type="entry name" value="COF_1"/>
    <property type="match status" value="1"/>
</dbReference>
<comment type="caution">
    <text evidence="1">The sequence shown here is derived from an EMBL/GenBank/DDBJ whole genome shotgun (WGS) entry which is preliminary data.</text>
</comment>
<accession>A0A1T2XJL9</accession>
<dbReference type="PROSITE" id="PS01229">
    <property type="entry name" value="COF_2"/>
    <property type="match status" value="1"/>
</dbReference>
<dbReference type="Gene3D" id="3.30.1240.10">
    <property type="match status" value="2"/>
</dbReference>
<dbReference type="GO" id="GO:0016791">
    <property type="term" value="F:phosphatase activity"/>
    <property type="evidence" value="ECO:0007669"/>
    <property type="project" value="TreeGrafter"/>
</dbReference>
<dbReference type="GO" id="GO:0000287">
    <property type="term" value="F:magnesium ion binding"/>
    <property type="evidence" value="ECO:0007669"/>
    <property type="project" value="TreeGrafter"/>
</dbReference>
<evidence type="ECO:0000313" key="1">
    <source>
        <dbReference type="EMBL" id="OPA80008.1"/>
    </source>
</evidence>
<dbReference type="EMBL" id="MSZX01000002">
    <property type="protein sequence ID" value="OPA80008.1"/>
    <property type="molecule type" value="Genomic_DNA"/>
</dbReference>
<dbReference type="Proteomes" id="UP000190188">
    <property type="component" value="Unassembled WGS sequence"/>
</dbReference>
<sequence>MTTYKLLALDMDGTVLNEQQEISEENAYWIAEAKKAGITVCFSTGRAFQSAMPYAEQLGLQSPMITVNGSEVWRAPYDLYRRHMMDASVVRELYELANQYDVWFWGYTIDQTYLKSTWNASIAFEQEKWLKFGYTVEDEAIRHEIETKLNRMGGFEITNSSPINIEVNPLGISKASGLKDVCEILGIGMHEVVAVGDSINDLAAIQTVGLGVAMGNAQEIVKESADLIVGSNEEHGVAQVIRDYLLK</sequence>
<dbReference type="Gene3D" id="3.40.50.1000">
    <property type="entry name" value="HAD superfamily/HAD-like"/>
    <property type="match status" value="2"/>
</dbReference>
<dbReference type="SFLD" id="SFLDS00003">
    <property type="entry name" value="Haloacid_Dehalogenase"/>
    <property type="match status" value="1"/>
</dbReference>
<evidence type="ECO:0000313" key="2">
    <source>
        <dbReference type="Proteomes" id="UP000190188"/>
    </source>
</evidence>
<dbReference type="PANTHER" id="PTHR10000:SF55">
    <property type="entry name" value="5-AMINO-6-(5-PHOSPHO-D-RIBITYLAMINO)URACIL PHOSPHATASE YCSE"/>
    <property type="match status" value="1"/>
</dbReference>
<dbReference type="STRING" id="1324314.BVG16_04445"/>
<reference evidence="1 2" key="1">
    <citation type="submission" date="2017-01" db="EMBL/GenBank/DDBJ databases">
        <title>Genome analysis of Paenibacillus selenitrireducens ES3-24.</title>
        <authorList>
            <person name="Xu D."/>
            <person name="Yao R."/>
            <person name="Zheng S."/>
        </authorList>
    </citation>
    <scope>NUCLEOTIDE SEQUENCE [LARGE SCALE GENOMIC DNA]</scope>
    <source>
        <strain evidence="1 2">ES3-24</strain>
    </source>
</reference>
<dbReference type="NCBIfam" id="TIGR01484">
    <property type="entry name" value="HAD-SF-IIB"/>
    <property type="match status" value="1"/>
</dbReference>
<dbReference type="PANTHER" id="PTHR10000">
    <property type="entry name" value="PHOSPHOSERINE PHOSPHATASE"/>
    <property type="match status" value="1"/>
</dbReference>
<keyword evidence="2" id="KW-1185">Reference proteome</keyword>
<dbReference type="PRINTS" id="PR00119">
    <property type="entry name" value="CATATPASE"/>
</dbReference>
<gene>
    <name evidence="1" type="ORF">BVG16_04445</name>
</gene>
<dbReference type="InterPro" id="IPR023214">
    <property type="entry name" value="HAD_sf"/>
</dbReference>
<dbReference type="SFLD" id="SFLDG01140">
    <property type="entry name" value="C2.B:_Phosphomannomutase_and_P"/>
    <property type="match status" value="1"/>
</dbReference>
<name>A0A1T2XJL9_9BACL</name>
<dbReference type="CDD" id="cd07516">
    <property type="entry name" value="HAD_Pase"/>
    <property type="match status" value="1"/>
</dbReference>